<accession>A0AA47IBN0</accession>
<gene>
    <name evidence="1" type="ORF">OEG85_00715</name>
</gene>
<name>A0AA47IBN0_9XANT</name>
<evidence type="ECO:0000313" key="1">
    <source>
        <dbReference type="EMBL" id="WAH64559.1"/>
    </source>
</evidence>
<dbReference type="RefSeq" id="WP_268213588.1">
    <property type="nucleotide sequence ID" value="NZ_CP107241.1"/>
</dbReference>
<organism evidence="1 2">
    <name type="scientific">Xanthomonas hortorum</name>
    <dbReference type="NCBI Taxonomy" id="56454"/>
    <lineage>
        <taxon>Bacteria</taxon>
        <taxon>Pseudomonadati</taxon>
        <taxon>Pseudomonadota</taxon>
        <taxon>Gammaproteobacteria</taxon>
        <taxon>Lysobacterales</taxon>
        <taxon>Lysobacteraceae</taxon>
        <taxon>Xanthomonas</taxon>
    </lineage>
</organism>
<dbReference type="EMBL" id="CP107241">
    <property type="protein sequence ID" value="WAH64559.1"/>
    <property type="molecule type" value="Genomic_DNA"/>
</dbReference>
<dbReference type="SUPFAM" id="SSF81901">
    <property type="entry name" value="HCP-like"/>
    <property type="match status" value="1"/>
</dbReference>
<dbReference type="Proteomes" id="UP001164737">
    <property type="component" value="Chromosome"/>
</dbReference>
<evidence type="ECO:0000313" key="2">
    <source>
        <dbReference type="Proteomes" id="UP001164737"/>
    </source>
</evidence>
<proteinExistence type="predicted"/>
<protein>
    <submittedName>
        <fullName evidence="1">Uncharacterized protein</fullName>
    </submittedName>
</protein>
<dbReference type="InterPro" id="IPR011990">
    <property type="entry name" value="TPR-like_helical_dom_sf"/>
</dbReference>
<reference evidence="1" key="1">
    <citation type="submission" date="2022-10" db="EMBL/GenBank/DDBJ databases">
        <title>Complete genome sequence resource for Xanthomonas hortorum isolated from Greek Oregano.</title>
        <authorList>
            <person name="Gonzalez-Tobon J."/>
            <person name="Helmann T.C."/>
            <person name="Daughtrey M."/>
            <person name="Stodghill P.V."/>
            <person name="Filiatrault M.J."/>
        </authorList>
    </citation>
    <scope>NUCLEOTIDE SEQUENCE</scope>
    <source>
        <strain evidence="1">Oregano 108</strain>
    </source>
</reference>
<sequence>MKFSRNSAGTWKSLLFLSGATAVFLFFLFRDSKNSPPEQKSIEHPNQALNVRSKLKLNGPYAGTAPINGAPARMSLSDMEMRSKRGDASAACHVAIIYEKCLLLLRQYDDVVAMIESKNQGAAGYFEALSSRSDYCAGISINSNDAVDKWKDAAQKGNLNAMKGYVSGSALLGISDTVKYRTAFQEYSQLAEGFAWKLADQGDVNAVLALAHAYESGPTPAGPKLSQVVKKDPTKALAIFYYLEDVPSRTPMHSIAENRVRDLALTSIKAMESSLSAASIRASAIMAGDLQHRWTKPLNYEKLFMSTLEDGTLSSAQAEDCDDQENQH</sequence>
<dbReference type="AlphaFoldDB" id="A0AA47IBN0"/>
<dbReference type="Gene3D" id="1.25.40.10">
    <property type="entry name" value="Tetratricopeptide repeat domain"/>
    <property type="match status" value="1"/>
</dbReference>